<dbReference type="OrthoDB" id="127573at2"/>
<dbReference type="InterPro" id="IPR036188">
    <property type="entry name" value="FAD/NAD-bd_sf"/>
</dbReference>
<dbReference type="PROSITE" id="PS51318">
    <property type="entry name" value="TAT"/>
    <property type="match status" value="1"/>
</dbReference>
<dbReference type="InterPro" id="IPR006311">
    <property type="entry name" value="TAT_signal"/>
</dbReference>
<proteinExistence type="predicted"/>
<dbReference type="PANTHER" id="PTHR43563">
    <property type="entry name" value="AMINE OXIDASE"/>
    <property type="match status" value="1"/>
</dbReference>
<dbReference type="Proteomes" id="UP000289775">
    <property type="component" value="Unassembled WGS sequence"/>
</dbReference>
<protein>
    <submittedName>
        <fullName evidence="1">Putative twin-arginine translocation pathway signal protein</fullName>
    </submittedName>
</protein>
<dbReference type="InterPro" id="IPR050703">
    <property type="entry name" value="Flavin_MAO"/>
</dbReference>
<reference evidence="1 2" key="1">
    <citation type="submission" date="2014-12" db="EMBL/GenBank/DDBJ databases">
        <title>Genome sequence of Flavobacterium beibuense RSKm HC5.</title>
        <authorList>
            <person name="Kim J.F."/>
            <person name="Song J.Y."/>
            <person name="Kwak M.-J."/>
            <person name="Lee S.-W."/>
        </authorList>
    </citation>
    <scope>NUCLEOTIDE SEQUENCE [LARGE SCALE GENOMIC DNA]</scope>
    <source>
        <strain evidence="1 2">RSKm HC5</strain>
    </source>
</reference>
<dbReference type="Gene3D" id="3.50.50.60">
    <property type="entry name" value="FAD/NAD(P)-binding domain"/>
    <property type="match status" value="1"/>
</dbReference>
<dbReference type="RefSeq" id="WP_129750731.1">
    <property type="nucleotide sequence ID" value="NZ_JUIW01000005.1"/>
</dbReference>
<dbReference type="GO" id="GO:0016491">
    <property type="term" value="F:oxidoreductase activity"/>
    <property type="evidence" value="ECO:0007669"/>
    <property type="project" value="UniProtKB-ARBA"/>
</dbReference>
<dbReference type="Pfam" id="PF13450">
    <property type="entry name" value="NAD_binding_8"/>
    <property type="match status" value="1"/>
</dbReference>
<sequence>MKNGEDYSSSRRTFLKSLGALAVGAAFIQSCAKKIKSIALRLTGTSHILGHRLWAKDFPNATKQLSVPVLIVGGGITGLSAARQLCRRGFNDFLLVELEDHTGGNSSNGENAYSKYPLGAHYLPLPNFHDKELISFLEEENIITGYDNAGYPVFDEEQLTFSPQERLFYKNTWQEGLIPRYGTSEKTIAEFDRFFKLMEGFKSQKGNDGKYSFDLPIENGSLDTKNEELDAVTMQQWLTDNGFTTEEVFEYVDYCCRDDFGLGIKYVSAWAGIHYFAARKHNGGEANKEGVLTWPEGNARLASHLKKYALNKTLVNHIVFEVIPVDDKVVVKAFDAQAKQTIDIIANKVIMATPQFVNGYIFKERKPLVKAFNYAPWLLATLTLSDLPDDFGQPLSWDNVIYKGEGVGYIYDQHQSLKQVHQKKVITYYHVFSCKDIVAKRKEIYGKRKEYWKEFVLNDIKKAHPGIEDFTEDITIHILGHGMISPVPGFIFGEARKQASSVIENKIFFAHSDLSGISVFEEAFHQGINAANKLINETALD</sequence>
<dbReference type="PROSITE" id="PS51257">
    <property type="entry name" value="PROKAR_LIPOPROTEIN"/>
    <property type="match status" value="1"/>
</dbReference>
<evidence type="ECO:0000313" key="1">
    <source>
        <dbReference type="EMBL" id="RYJ43252.1"/>
    </source>
</evidence>
<gene>
    <name evidence="1" type="ORF">NU09_1590</name>
</gene>
<accession>A0A444WBR0</accession>
<dbReference type="AlphaFoldDB" id="A0A444WBR0"/>
<dbReference type="EMBL" id="JUIW01000005">
    <property type="protein sequence ID" value="RYJ43252.1"/>
    <property type="molecule type" value="Genomic_DNA"/>
</dbReference>
<name>A0A444WBR0_9FLAO</name>
<evidence type="ECO:0000313" key="2">
    <source>
        <dbReference type="Proteomes" id="UP000289775"/>
    </source>
</evidence>
<dbReference type="SUPFAM" id="SSF51905">
    <property type="entry name" value="FAD/NAD(P)-binding domain"/>
    <property type="match status" value="1"/>
</dbReference>
<organism evidence="1 2">
    <name type="scientific">Flavobacterium beibuense</name>
    <dbReference type="NCBI Taxonomy" id="657326"/>
    <lineage>
        <taxon>Bacteria</taxon>
        <taxon>Pseudomonadati</taxon>
        <taxon>Bacteroidota</taxon>
        <taxon>Flavobacteriia</taxon>
        <taxon>Flavobacteriales</taxon>
        <taxon>Flavobacteriaceae</taxon>
        <taxon>Flavobacterium</taxon>
    </lineage>
</organism>
<keyword evidence="2" id="KW-1185">Reference proteome</keyword>
<dbReference type="PANTHER" id="PTHR43563:SF1">
    <property type="entry name" value="AMINE OXIDASE [FLAVIN-CONTAINING] B"/>
    <property type="match status" value="1"/>
</dbReference>
<comment type="caution">
    <text evidence="1">The sequence shown here is derived from an EMBL/GenBank/DDBJ whole genome shotgun (WGS) entry which is preliminary data.</text>
</comment>